<dbReference type="InterPro" id="IPR005829">
    <property type="entry name" value="Sugar_transporter_CS"/>
</dbReference>
<evidence type="ECO:0000256" key="5">
    <source>
        <dbReference type="SAM" id="Phobius"/>
    </source>
</evidence>
<dbReference type="InterPro" id="IPR020846">
    <property type="entry name" value="MFS_dom"/>
</dbReference>
<dbReference type="PROSITE" id="PS00217">
    <property type="entry name" value="SUGAR_TRANSPORT_2"/>
    <property type="match status" value="1"/>
</dbReference>
<proteinExistence type="predicted"/>
<sequence>MWVKNKNKKPLLSGFLYEKRVMSNALTALINNAKFNRFHLRTLLLCALIIIFDGYDLVVYGVVLPVLMEQWSLTPVQAGALGSYALFGMMIGAIIFGQLADRIGRRLSIAICIALFSGFTFINAFASNVTEFGICRFIAGLGIGGVMPNVVALMNEYSPKKMRGTLVAIMFSGYSVGGMMAAWLGMQMIPQWGWQSVFYVAILPLVLLPLILAFLPESLAFLIRQGKRDTAKKIISRIAPSNTDVPLKGEEDDSVVAPSHFGVKQLFNGQNALPSILLWCAFFCCLLMVYALTSWLPKLMNNAGFSLGSSLQFLLVLNVGAIAGAIYGGWLGDRSNLPKVLTFFFIAAAVSITLMGLDIPSFVRYLAIAVAGAATIGSQILLYACAAQYYPLHIRSTGLGWASGIGRNGAIVGPLLGGYLLSEQLELHLNFMVFAIPGIICALAMGIFYFHQHRASSAKHISDLQPNVVENA</sequence>
<feature type="transmembrane region" description="Helical" evidence="5">
    <location>
        <begin position="340"/>
        <end position="359"/>
    </location>
</feature>
<feature type="transmembrane region" description="Helical" evidence="5">
    <location>
        <begin position="107"/>
        <end position="125"/>
    </location>
</feature>
<keyword evidence="2 5" id="KW-0812">Transmembrane</keyword>
<feature type="transmembrane region" description="Helical" evidence="5">
    <location>
        <begin position="398"/>
        <end position="421"/>
    </location>
</feature>
<dbReference type="PANTHER" id="PTHR23508">
    <property type="entry name" value="CARBOXYLIC ACID TRANSPORTER PROTEIN HOMOLOG"/>
    <property type="match status" value="1"/>
</dbReference>
<evidence type="ECO:0000256" key="1">
    <source>
        <dbReference type="ARBA" id="ARBA00004141"/>
    </source>
</evidence>
<dbReference type="CDD" id="cd17365">
    <property type="entry name" value="MFS_PcaK_like"/>
    <property type="match status" value="1"/>
</dbReference>
<evidence type="ECO:0000256" key="4">
    <source>
        <dbReference type="ARBA" id="ARBA00023136"/>
    </source>
</evidence>
<dbReference type="Proteomes" id="UP000006296">
    <property type="component" value="Chromosome"/>
</dbReference>
<evidence type="ECO:0000313" key="8">
    <source>
        <dbReference type="Proteomes" id="UP000006296"/>
    </source>
</evidence>
<feature type="transmembrane region" description="Helical" evidence="5">
    <location>
        <begin position="137"/>
        <end position="154"/>
    </location>
</feature>
<evidence type="ECO:0000256" key="3">
    <source>
        <dbReference type="ARBA" id="ARBA00022989"/>
    </source>
</evidence>
<feature type="transmembrane region" description="Helical" evidence="5">
    <location>
        <begin position="198"/>
        <end position="223"/>
    </location>
</feature>
<reference evidence="8" key="1">
    <citation type="journal article" date="2012" name="Sci. Rep.">
        <title>Genomes of surface isolates of Alteromonas macleodii: the life of a widespread marine opportunistic copiotroph.</title>
        <authorList>
            <person name="Lopez-Perez M."/>
            <person name="Gonzaga A."/>
            <person name="Martin-Cuadrado A.B."/>
            <person name="Onyshchenko O."/>
            <person name="Ghavidel A."/>
            <person name="Ghai R."/>
            <person name="Rodriguez-Valera F."/>
        </authorList>
    </citation>
    <scope>NUCLEOTIDE SEQUENCE [LARGE SCALE GENOMIC DNA]</scope>
    <source>
        <strain evidence="8">English Channel 673</strain>
    </source>
</reference>
<dbReference type="PROSITE" id="PS50850">
    <property type="entry name" value="MFS"/>
    <property type="match status" value="1"/>
</dbReference>
<feature type="domain" description="Major facilitator superfamily (MFS) profile" evidence="6">
    <location>
        <begin position="42"/>
        <end position="456"/>
    </location>
</feature>
<feature type="transmembrane region" description="Helical" evidence="5">
    <location>
        <begin position="309"/>
        <end position="328"/>
    </location>
</feature>
<organism evidence="7 8">
    <name type="scientific">Alteromonas macleodii (strain English Channel 673)</name>
    <dbReference type="NCBI Taxonomy" id="1004788"/>
    <lineage>
        <taxon>Bacteria</taxon>
        <taxon>Pseudomonadati</taxon>
        <taxon>Pseudomonadota</taxon>
        <taxon>Gammaproteobacteria</taxon>
        <taxon>Alteromonadales</taxon>
        <taxon>Alteromonadaceae</taxon>
        <taxon>Alteromonas/Salinimonas group</taxon>
        <taxon>Alteromonas</taxon>
    </lineage>
</organism>
<feature type="transmembrane region" description="Helical" evidence="5">
    <location>
        <begin position="166"/>
        <end position="186"/>
    </location>
</feature>
<keyword evidence="3 5" id="KW-1133">Transmembrane helix</keyword>
<dbReference type="GO" id="GO:0005886">
    <property type="term" value="C:plasma membrane"/>
    <property type="evidence" value="ECO:0007669"/>
    <property type="project" value="TreeGrafter"/>
</dbReference>
<feature type="transmembrane region" description="Helical" evidence="5">
    <location>
        <begin position="80"/>
        <end position="100"/>
    </location>
</feature>
<name>A0AB33A2B1_ALTME</name>
<dbReference type="AlphaFoldDB" id="A0AB33A2B1"/>
<dbReference type="Gene3D" id="1.20.1250.20">
    <property type="entry name" value="MFS general substrate transporter like domains"/>
    <property type="match status" value="1"/>
</dbReference>
<dbReference type="Pfam" id="PF07690">
    <property type="entry name" value="MFS_1"/>
    <property type="match status" value="1"/>
</dbReference>
<dbReference type="EMBL" id="CP003844">
    <property type="protein sequence ID" value="AFT75781.1"/>
    <property type="molecule type" value="Genomic_DNA"/>
</dbReference>
<feature type="transmembrane region" description="Helical" evidence="5">
    <location>
        <begin position="365"/>
        <end position="386"/>
    </location>
</feature>
<gene>
    <name evidence="7" type="ordered locus">AMEC673_15495</name>
</gene>
<feature type="transmembrane region" description="Helical" evidence="5">
    <location>
        <begin position="427"/>
        <end position="450"/>
    </location>
</feature>
<evidence type="ECO:0000259" key="6">
    <source>
        <dbReference type="PROSITE" id="PS50850"/>
    </source>
</evidence>
<dbReference type="PANTHER" id="PTHR23508:SF10">
    <property type="entry name" value="CARBOXYLIC ACID TRANSPORTER PROTEIN HOMOLOG"/>
    <property type="match status" value="1"/>
</dbReference>
<feature type="transmembrane region" description="Helical" evidence="5">
    <location>
        <begin position="43"/>
        <end position="68"/>
    </location>
</feature>
<dbReference type="SUPFAM" id="SSF103473">
    <property type="entry name" value="MFS general substrate transporter"/>
    <property type="match status" value="1"/>
</dbReference>
<protein>
    <submittedName>
        <fullName evidence="7">MFS family membrane protein</fullName>
    </submittedName>
</protein>
<comment type="subcellular location">
    <subcellularLocation>
        <location evidence="1">Membrane</location>
        <topology evidence="1">Multi-pass membrane protein</topology>
    </subcellularLocation>
</comment>
<dbReference type="InterPro" id="IPR011701">
    <property type="entry name" value="MFS"/>
</dbReference>
<evidence type="ECO:0000256" key="2">
    <source>
        <dbReference type="ARBA" id="ARBA00022692"/>
    </source>
</evidence>
<feature type="transmembrane region" description="Helical" evidence="5">
    <location>
        <begin position="276"/>
        <end position="297"/>
    </location>
</feature>
<keyword evidence="4 5" id="KW-0472">Membrane</keyword>
<evidence type="ECO:0000313" key="7">
    <source>
        <dbReference type="EMBL" id="AFT75781.1"/>
    </source>
</evidence>
<dbReference type="KEGG" id="amg:AMEC673_15495"/>
<dbReference type="GO" id="GO:0046943">
    <property type="term" value="F:carboxylic acid transmembrane transporter activity"/>
    <property type="evidence" value="ECO:0007669"/>
    <property type="project" value="TreeGrafter"/>
</dbReference>
<dbReference type="InterPro" id="IPR036259">
    <property type="entry name" value="MFS_trans_sf"/>
</dbReference>
<accession>A0AB33A2B1</accession>